<dbReference type="AlphaFoldDB" id="A0AA92V6E6"/>
<reference evidence="2 3" key="1">
    <citation type="submission" date="2018-08" db="EMBL/GenBank/DDBJ databases">
        <title>A genome reference for cultivated species of the human gut microbiota.</title>
        <authorList>
            <person name="Zou Y."/>
            <person name="Xue W."/>
            <person name="Luo G."/>
        </authorList>
    </citation>
    <scope>NUCLEOTIDE SEQUENCE [LARGE SCALE GENOMIC DNA]</scope>
    <source>
        <strain evidence="2 3">AF43-2</strain>
    </source>
</reference>
<dbReference type="Proteomes" id="UP000284562">
    <property type="component" value="Unassembled WGS sequence"/>
</dbReference>
<dbReference type="EMBL" id="QRNN01000017">
    <property type="protein sequence ID" value="RHK48849.1"/>
    <property type="molecule type" value="Genomic_DNA"/>
</dbReference>
<evidence type="ECO:0000313" key="2">
    <source>
        <dbReference type="EMBL" id="RHK48849.1"/>
    </source>
</evidence>
<evidence type="ECO:0000313" key="3">
    <source>
        <dbReference type="Proteomes" id="UP000284562"/>
    </source>
</evidence>
<dbReference type="InterPro" id="IPR003615">
    <property type="entry name" value="HNH_nuc"/>
</dbReference>
<evidence type="ECO:0000259" key="1">
    <source>
        <dbReference type="SMART" id="SM00507"/>
    </source>
</evidence>
<gene>
    <name evidence="2" type="ORF">DW064_06070</name>
</gene>
<organism evidence="2 3">
    <name type="scientific">Segatella copri</name>
    <dbReference type="NCBI Taxonomy" id="165179"/>
    <lineage>
        <taxon>Bacteria</taxon>
        <taxon>Pseudomonadati</taxon>
        <taxon>Bacteroidota</taxon>
        <taxon>Bacteroidia</taxon>
        <taxon>Bacteroidales</taxon>
        <taxon>Prevotellaceae</taxon>
        <taxon>Segatella</taxon>
    </lineage>
</organism>
<accession>A0AA92V6E6</accession>
<protein>
    <recommendedName>
        <fullName evidence="1">HNH nuclease domain-containing protein</fullName>
    </recommendedName>
</protein>
<comment type="caution">
    <text evidence="2">The sequence shown here is derived from an EMBL/GenBank/DDBJ whole genome shotgun (WGS) entry which is preliminary data.</text>
</comment>
<dbReference type="SMART" id="SM00507">
    <property type="entry name" value="HNHc"/>
    <property type="match status" value="1"/>
</dbReference>
<feature type="domain" description="HNH nuclease" evidence="1">
    <location>
        <begin position="198"/>
        <end position="253"/>
    </location>
</feature>
<name>A0AA92V6E6_9BACT</name>
<proteinExistence type="predicted"/>
<sequence>MEEIEAIVKFDKLRNYLESIGIHVAEASADGYHAVKPGEVTLQAIKDGTYTFDEDGIYLNGSNGVRQKVYLYKRDYYITGYENSKPRMHITKCNTLEDFINNKKFDHYRHANTEEVPVIDLGDGCREVIVKQLPLCGFCRSKLLEEYRKSQKDFFQKESSIKDSVEFVRLLKETLGIVDGQSQDVDADIFGYVKDWEQISRRYREYHNYTCERCGLQITNPWDRQFMQVHHRNGIKTDNNGKNLECLCIRCHANVDDVHRKNFSKGDNLFRLNDFNEKYPPKS</sequence>
<dbReference type="CDD" id="cd00085">
    <property type="entry name" value="HNHc"/>
    <property type="match status" value="1"/>
</dbReference>